<protein>
    <recommendedName>
        <fullName evidence="5">Lipoprotein</fullName>
    </recommendedName>
</protein>
<evidence type="ECO:0000313" key="1">
    <source>
        <dbReference type="EMBL" id="UUD35668.1"/>
    </source>
</evidence>
<dbReference type="AlphaFoldDB" id="A0A3P8MEE4"/>
<gene>
    <name evidence="2" type="ORF">NCTC10126_00063</name>
    <name evidence="1" type="ORF">NPA07_02230</name>
</gene>
<sequence length="443" mass="51230">MKKLGLLTPFQCISLTVPLVACNCNYKDNKVDINEYASKITVSIKKINTKSIDEINSIDDFDLENFNKNNYSIADYKIEKNFISNNLKLMFKIKDLDNNISNEQARNFDGFKQKINETNTIQEIDSDNSSLKLDVLEKNNKINTSIKSLNDFKILNLDEKKYSIYDLNITYPDSKSIKVHYSVLRQSDFKLSSRKEQKIDGFKDVITPSEAINSLKLSLINPNSNFDEIKSKKINAFAISSYDKSKFKVELADDKLVRNGSLLTARFSLVSLTNPTERVSKDFYFNIITKINQSDLEVFKNLLNYLAKLTKPILLIKNEYADKIIANYESNLFFYFKNLNSSTIAKIRTIEKINTDKIKVSYILVNIEKNISSDEQTEIITLEPKTTSLKSYEEYARQKILPLLTEIINMREKVMQMKPLTYLGLIYLKNIEAQILDNFFNIK</sequence>
<name>A0A3P8MEE4_9BACT</name>
<evidence type="ECO:0000313" key="3">
    <source>
        <dbReference type="Proteomes" id="UP000280036"/>
    </source>
</evidence>
<reference evidence="2 3" key="1">
    <citation type="submission" date="2018-12" db="EMBL/GenBank/DDBJ databases">
        <authorList>
            <consortium name="Pathogen Informatics"/>
        </authorList>
    </citation>
    <scope>NUCLEOTIDE SEQUENCE [LARGE SCALE GENOMIC DNA]</scope>
    <source>
        <strain evidence="2 3">NCTC10126</strain>
    </source>
</reference>
<organism evidence="2 3">
    <name type="scientific">Mycoplasmopsis caviae</name>
    <dbReference type="NCBI Taxonomy" id="55603"/>
    <lineage>
        <taxon>Bacteria</taxon>
        <taxon>Bacillati</taxon>
        <taxon>Mycoplasmatota</taxon>
        <taxon>Mycoplasmoidales</taxon>
        <taxon>Metamycoplasmataceae</taxon>
        <taxon>Mycoplasmopsis</taxon>
    </lineage>
</organism>
<proteinExistence type="predicted"/>
<evidence type="ECO:0000313" key="2">
    <source>
        <dbReference type="EMBL" id="VDR41586.1"/>
    </source>
</evidence>
<evidence type="ECO:0000313" key="4">
    <source>
        <dbReference type="Proteomes" id="UP001058569"/>
    </source>
</evidence>
<dbReference type="Proteomes" id="UP000280036">
    <property type="component" value="Unassembled WGS sequence"/>
</dbReference>
<reference evidence="1" key="2">
    <citation type="submission" date="2022-07" db="EMBL/GenBank/DDBJ databases">
        <title>Complete genome of Mycoplasma caviae type strain G122.</title>
        <authorList>
            <person name="Spergser J."/>
        </authorList>
    </citation>
    <scope>NUCLEOTIDE SEQUENCE</scope>
    <source>
        <strain evidence="1">G122</strain>
    </source>
</reference>
<keyword evidence="4" id="KW-1185">Reference proteome</keyword>
<dbReference type="EMBL" id="CP101806">
    <property type="protein sequence ID" value="UUD35668.1"/>
    <property type="molecule type" value="Genomic_DNA"/>
</dbReference>
<dbReference type="Proteomes" id="UP001058569">
    <property type="component" value="Chromosome"/>
</dbReference>
<evidence type="ECO:0008006" key="5">
    <source>
        <dbReference type="Google" id="ProtNLM"/>
    </source>
</evidence>
<dbReference type="EMBL" id="UZVY01000001">
    <property type="protein sequence ID" value="VDR41586.1"/>
    <property type="molecule type" value="Genomic_DNA"/>
</dbReference>
<dbReference type="RefSeq" id="WP_126117878.1">
    <property type="nucleotide sequence ID" value="NZ_CP101806.1"/>
</dbReference>
<accession>A0A3P8MEE4</accession>